<evidence type="ECO:0000313" key="7">
    <source>
        <dbReference type="Proteomes" id="UP001458880"/>
    </source>
</evidence>
<evidence type="ECO:0000256" key="4">
    <source>
        <dbReference type="ARBA" id="ARBA00026118"/>
    </source>
</evidence>
<dbReference type="CDD" id="cd05324">
    <property type="entry name" value="carb_red_PTCR-like_SDR_c"/>
    <property type="match status" value="1"/>
</dbReference>
<dbReference type="EC" id="1.1.1.184" evidence="4"/>
<evidence type="ECO:0000256" key="3">
    <source>
        <dbReference type="ARBA" id="ARBA00023002"/>
    </source>
</evidence>
<dbReference type="Gene3D" id="3.40.50.720">
    <property type="entry name" value="NAD(P)-binding Rossmann-like Domain"/>
    <property type="match status" value="1"/>
</dbReference>
<sequence>MSTTTSTKVAIVTGANKGIGYAVVKGLCKKFDGAVYLTSRSAAKGQEAVKELKKLGCNPTFHQLDVNDQESVDKFKDHIKNTYGGVDILVNNAGVKYNGTPENYNSFLTQAQDTIATNYFGLLRVSEAFIPLLRKDARIVNVSSSSGHLSRLPSTDLRSKFSSNTLTVSQLADLVNQYLKAVKNRTIKEDGWGETSYKVAKIAVSALTRVHQRYFNTEKAEMNISVNSVHPGYVLTDLNSTGDWSIDEGAKPILYLAVGENNHKGLYIWKDCSVLDWQSETTPQRY</sequence>
<dbReference type="PRINTS" id="PR00080">
    <property type="entry name" value="SDRFAMILY"/>
</dbReference>
<name>A0AAW1KFL6_POPJA</name>
<evidence type="ECO:0000256" key="2">
    <source>
        <dbReference type="ARBA" id="ARBA00022857"/>
    </source>
</evidence>
<accession>A0AAW1KFL6</accession>
<dbReference type="Pfam" id="PF00106">
    <property type="entry name" value="adh_short"/>
    <property type="match status" value="1"/>
</dbReference>
<dbReference type="PRINTS" id="PR00081">
    <property type="entry name" value="GDHRDH"/>
</dbReference>
<organism evidence="6 7">
    <name type="scientific">Popillia japonica</name>
    <name type="common">Japanese beetle</name>
    <dbReference type="NCBI Taxonomy" id="7064"/>
    <lineage>
        <taxon>Eukaryota</taxon>
        <taxon>Metazoa</taxon>
        <taxon>Ecdysozoa</taxon>
        <taxon>Arthropoda</taxon>
        <taxon>Hexapoda</taxon>
        <taxon>Insecta</taxon>
        <taxon>Pterygota</taxon>
        <taxon>Neoptera</taxon>
        <taxon>Endopterygota</taxon>
        <taxon>Coleoptera</taxon>
        <taxon>Polyphaga</taxon>
        <taxon>Scarabaeiformia</taxon>
        <taxon>Scarabaeidae</taxon>
        <taxon>Rutelinae</taxon>
        <taxon>Popillia</taxon>
    </lineage>
</organism>
<keyword evidence="7" id="KW-1185">Reference proteome</keyword>
<dbReference type="InterPro" id="IPR002347">
    <property type="entry name" value="SDR_fam"/>
</dbReference>
<comment type="similarity">
    <text evidence="1 5">Belongs to the short-chain dehydrogenases/reductases (SDR) family.</text>
</comment>
<comment type="caution">
    <text evidence="6">The sequence shown here is derived from an EMBL/GenBank/DDBJ whole genome shotgun (WGS) entry which is preliminary data.</text>
</comment>
<dbReference type="GO" id="GO:0004090">
    <property type="term" value="F:carbonyl reductase (NADPH) activity"/>
    <property type="evidence" value="ECO:0007669"/>
    <property type="project" value="UniProtKB-EC"/>
</dbReference>
<evidence type="ECO:0000256" key="1">
    <source>
        <dbReference type="ARBA" id="ARBA00006484"/>
    </source>
</evidence>
<proteinExistence type="inferred from homology"/>
<dbReference type="AlphaFoldDB" id="A0AAW1KFL6"/>
<protein>
    <recommendedName>
        <fullName evidence="4">carbonyl reductase (NADPH)</fullName>
        <ecNumber evidence="4">1.1.1.184</ecNumber>
    </recommendedName>
</protein>
<dbReference type="EMBL" id="JASPKY010000231">
    <property type="protein sequence ID" value="KAK9718124.1"/>
    <property type="molecule type" value="Genomic_DNA"/>
</dbReference>
<dbReference type="PANTHER" id="PTHR43963">
    <property type="entry name" value="CARBONYL REDUCTASE 1-RELATED"/>
    <property type="match status" value="1"/>
</dbReference>
<keyword evidence="3" id="KW-0560">Oxidoreductase</keyword>
<keyword evidence="2" id="KW-0521">NADP</keyword>
<dbReference type="Proteomes" id="UP001458880">
    <property type="component" value="Unassembled WGS sequence"/>
</dbReference>
<dbReference type="InterPro" id="IPR045313">
    <property type="entry name" value="CBR1-like"/>
</dbReference>
<dbReference type="PANTHER" id="PTHR43963:SF4">
    <property type="entry name" value="CARBONYL REDUCTASE (NADPH)"/>
    <property type="match status" value="1"/>
</dbReference>
<dbReference type="InterPro" id="IPR036291">
    <property type="entry name" value="NAD(P)-bd_dom_sf"/>
</dbReference>
<gene>
    <name evidence="6" type="ORF">QE152_g23375</name>
</gene>
<evidence type="ECO:0000256" key="5">
    <source>
        <dbReference type="RuleBase" id="RU000363"/>
    </source>
</evidence>
<reference evidence="6 7" key="1">
    <citation type="journal article" date="2024" name="BMC Genomics">
        <title>De novo assembly and annotation of Popillia japonica's genome with initial clues to its potential as an invasive pest.</title>
        <authorList>
            <person name="Cucini C."/>
            <person name="Boschi S."/>
            <person name="Funari R."/>
            <person name="Cardaioli E."/>
            <person name="Iannotti N."/>
            <person name="Marturano G."/>
            <person name="Paoli F."/>
            <person name="Bruttini M."/>
            <person name="Carapelli A."/>
            <person name="Frati F."/>
            <person name="Nardi F."/>
        </authorList>
    </citation>
    <scope>NUCLEOTIDE SEQUENCE [LARGE SCALE GENOMIC DNA]</scope>
    <source>
        <strain evidence="6">DMR45628</strain>
    </source>
</reference>
<evidence type="ECO:0000313" key="6">
    <source>
        <dbReference type="EMBL" id="KAK9718124.1"/>
    </source>
</evidence>
<dbReference type="SUPFAM" id="SSF51735">
    <property type="entry name" value="NAD(P)-binding Rossmann-fold domains"/>
    <property type="match status" value="1"/>
</dbReference>